<organism evidence="2 3">
    <name type="scientific">Rossellomorea aquimaris</name>
    <dbReference type="NCBI Taxonomy" id="189382"/>
    <lineage>
        <taxon>Bacteria</taxon>
        <taxon>Bacillati</taxon>
        <taxon>Bacillota</taxon>
        <taxon>Bacilli</taxon>
        <taxon>Bacillales</taxon>
        <taxon>Bacillaceae</taxon>
        <taxon>Rossellomorea</taxon>
    </lineage>
</organism>
<accession>A0A1J6W3D8</accession>
<evidence type="ECO:0000313" key="2">
    <source>
        <dbReference type="EMBL" id="OIU72678.1"/>
    </source>
</evidence>
<comment type="caution">
    <text evidence="2">The sequence shown here is derived from an EMBL/GenBank/DDBJ whole genome shotgun (WGS) entry which is preliminary data.</text>
</comment>
<keyword evidence="1" id="KW-0812">Transmembrane</keyword>
<name>A0A1J6W3D8_9BACI</name>
<feature type="transmembrane region" description="Helical" evidence="1">
    <location>
        <begin position="89"/>
        <end position="106"/>
    </location>
</feature>
<reference evidence="2 3" key="1">
    <citation type="submission" date="2016-09" db="EMBL/GenBank/DDBJ databases">
        <title>Bacillus aquimaris SAMM genome sequence reveals colonization and biosurfactant production capacities.</title>
        <authorList>
            <person name="Waghmode S.R."/>
            <person name="Suryavanshi M.V."/>
        </authorList>
    </citation>
    <scope>NUCLEOTIDE SEQUENCE [LARGE SCALE GENOMIC DNA]</scope>
    <source>
        <strain evidence="2 3">SAMM</strain>
    </source>
</reference>
<sequence>MEGKNYMSKKPIKKVNVFLAVFLTVITGGTYLAFWFINRKKEINNITSEDKIPYKWWIVCAIYLILSLVINFIGGAFLTPYGETTIESINLILSYYFLGLLYYSAFRTKEVIEMNSQDVEIKPVLLVLFHVWYLQFKINKIEEFGRG</sequence>
<dbReference type="AlphaFoldDB" id="A0A1J6W3D8"/>
<dbReference type="EMBL" id="MINN01000073">
    <property type="protein sequence ID" value="OIU72678.1"/>
    <property type="molecule type" value="Genomic_DNA"/>
</dbReference>
<evidence type="ECO:0000313" key="3">
    <source>
        <dbReference type="Proteomes" id="UP000182062"/>
    </source>
</evidence>
<gene>
    <name evidence="2" type="ORF">BHE18_21300</name>
</gene>
<evidence type="ECO:0008006" key="4">
    <source>
        <dbReference type="Google" id="ProtNLM"/>
    </source>
</evidence>
<feature type="transmembrane region" description="Helical" evidence="1">
    <location>
        <begin position="56"/>
        <end position="77"/>
    </location>
</feature>
<keyword evidence="1" id="KW-0472">Membrane</keyword>
<feature type="transmembrane region" description="Helical" evidence="1">
    <location>
        <begin position="15"/>
        <end position="36"/>
    </location>
</feature>
<proteinExistence type="predicted"/>
<dbReference type="Proteomes" id="UP000182062">
    <property type="component" value="Unassembled WGS sequence"/>
</dbReference>
<evidence type="ECO:0000256" key="1">
    <source>
        <dbReference type="SAM" id="Phobius"/>
    </source>
</evidence>
<keyword evidence="1" id="KW-1133">Transmembrane helix</keyword>
<keyword evidence="3" id="KW-1185">Reference proteome</keyword>
<protein>
    <recommendedName>
        <fullName evidence="4">DUF4234 domain-containing protein</fullName>
    </recommendedName>
</protein>